<keyword evidence="7" id="KW-0732">Signal</keyword>
<reference evidence="10 11" key="1">
    <citation type="submission" date="2019-11" db="EMBL/GenBank/DDBJ databases">
        <title>Whole-genome sequencing of Allorhizobium vitis.</title>
        <authorList>
            <person name="Gan H.M."/>
            <person name="Savka M.A."/>
        </authorList>
    </citation>
    <scope>NUCLEOTIDE SEQUENCE [LARGE SCALE GENOMIC DNA]</scope>
    <source>
        <strain evidence="9 11">RF2/1</strain>
        <strain evidence="8 10">T1/7</strain>
    </source>
</reference>
<evidence type="ECO:0000313" key="11">
    <source>
        <dbReference type="Proteomes" id="UP000179536"/>
    </source>
</evidence>
<dbReference type="GO" id="GO:0016020">
    <property type="term" value="C:membrane"/>
    <property type="evidence" value="ECO:0007669"/>
    <property type="project" value="UniProtKB-SubCell"/>
</dbReference>
<protein>
    <recommendedName>
        <fullName evidence="3">Lectin-like protein BA14k</fullName>
    </recommendedName>
</protein>
<comment type="caution">
    <text evidence="9">The sequence shown here is derived from an EMBL/GenBank/DDBJ whole genome shotgun (WGS) entry which is preliminary data.</text>
</comment>
<keyword evidence="10" id="KW-1185">Reference proteome</keyword>
<dbReference type="Proteomes" id="UP000179536">
    <property type="component" value="Unassembled WGS sequence"/>
</dbReference>
<feature type="chain" id="PRO_5044727067" description="Lectin-like protein BA14k" evidence="7">
    <location>
        <begin position="22"/>
        <end position="206"/>
    </location>
</feature>
<dbReference type="EMBL" id="MBFA02000074">
    <property type="protein sequence ID" value="MUP13482.1"/>
    <property type="molecule type" value="Genomic_DNA"/>
</dbReference>
<name>A0ABD6HHV3_AGRVI</name>
<accession>A0ABD6HHV3</accession>
<evidence type="ECO:0000256" key="5">
    <source>
        <dbReference type="ARBA" id="ARBA00022734"/>
    </source>
</evidence>
<evidence type="ECO:0000256" key="6">
    <source>
        <dbReference type="ARBA" id="ARBA00025321"/>
    </source>
</evidence>
<keyword evidence="4" id="KW-1003">Cell membrane</keyword>
<gene>
    <name evidence="9" type="ORF">BBK91_027215</name>
    <name evidence="8" type="ORF">BBL17_029230</name>
</gene>
<dbReference type="RefSeq" id="WP_041699461.1">
    <property type="nucleotide sequence ID" value="NZ_CP056046.1"/>
</dbReference>
<dbReference type="Pfam" id="PF07886">
    <property type="entry name" value="BA14K"/>
    <property type="match status" value="2"/>
</dbReference>
<evidence type="ECO:0000313" key="8">
    <source>
        <dbReference type="EMBL" id="MUO45790.1"/>
    </source>
</evidence>
<keyword evidence="4" id="KW-0472">Membrane</keyword>
<comment type="subcellular location">
    <subcellularLocation>
        <location evidence="1">Membrane</location>
        <topology evidence="1">Single-pass membrane protein</topology>
    </subcellularLocation>
</comment>
<evidence type="ECO:0000313" key="10">
    <source>
        <dbReference type="Proteomes" id="UP000179454"/>
    </source>
</evidence>
<organism evidence="9 11">
    <name type="scientific">Agrobacterium vitis</name>
    <name type="common">Rhizobium vitis</name>
    <dbReference type="NCBI Taxonomy" id="373"/>
    <lineage>
        <taxon>Bacteria</taxon>
        <taxon>Pseudomonadati</taxon>
        <taxon>Pseudomonadota</taxon>
        <taxon>Alphaproteobacteria</taxon>
        <taxon>Hyphomicrobiales</taxon>
        <taxon>Rhizobiaceae</taxon>
        <taxon>Rhizobium/Agrobacterium group</taxon>
        <taxon>Agrobacterium</taxon>
    </lineage>
</organism>
<dbReference type="GO" id="GO:0030246">
    <property type="term" value="F:carbohydrate binding"/>
    <property type="evidence" value="ECO:0007669"/>
    <property type="project" value="UniProtKB-KW"/>
</dbReference>
<evidence type="ECO:0000256" key="2">
    <source>
        <dbReference type="ARBA" id="ARBA00010270"/>
    </source>
</evidence>
<dbReference type="AlphaFoldDB" id="A0ABD6HHV3"/>
<keyword evidence="5" id="KW-0430">Lectin</keyword>
<dbReference type="InterPro" id="IPR012413">
    <property type="entry name" value="BA14K"/>
</dbReference>
<comment type="function">
    <text evidence="6">Has immunoglobulin-binding and hemagglutination properties, and can bind to mannose. Essential for virulence. May be involved in LPS biosynthesis or polysaccharide transport.</text>
</comment>
<feature type="signal peptide" evidence="7">
    <location>
        <begin position="1"/>
        <end position="21"/>
    </location>
</feature>
<dbReference type="EMBL" id="MBFE02000094">
    <property type="protein sequence ID" value="MUO45790.1"/>
    <property type="molecule type" value="Genomic_DNA"/>
</dbReference>
<sequence>MKSILSSLVLSACCVPLVMGAAQVAAAFNATAASHKFANLNAPLWSNTPIQIDRTNQPYERLPAILAASTQTIGASQSKTDQVAEARPSTTPDDRQTAMAAIEHARVARCQNRYTSYRAEDDTYQPFGGGPRHACEAPQSLTGGALAETSRPQVTNDLGEAHVRWCSDHFSSYQAADNSYRAFSGARRQCASPFAGTRSNSLHASM</sequence>
<evidence type="ECO:0000256" key="1">
    <source>
        <dbReference type="ARBA" id="ARBA00004167"/>
    </source>
</evidence>
<evidence type="ECO:0000256" key="7">
    <source>
        <dbReference type="SAM" id="SignalP"/>
    </source>
</evidence>
<evidence type="ECO:0000313" key="9">
    <source>
        <dbReference type="EMBL" id="MUP13482.1"/>
    </source>
</evidence>
<dbReference type="Proteomes" id="UP000179454">
    <property type="component" value="Unassembled WGS sequence"/>
</dbReference>
<proteinExistence type="inferred from homology"/>
<evidence type="ECO:0000256" key="3">
    <source>
        <dbReference type="ARBA" id="ARBA00020552"/>
    </source>
</evidence>
<evidence type="ECO:0000256" key="4">
    <source>
        <dbReference type="ARBA" id="ARBA00022475"/>
    </source>
</evidence>
<comment type="similarity">
    <text evidence="2">Belongs to the BA14k family.</text>
</comment>